<feature type="transmembrane region" description="Helical" evidence="1">
    <location>
        <begin position="32"/>
        <end position="53"/>
    </location>
</feature>
<keyword evidence="3" id="KW-1185">Reference proteome</keyword>
<evidence type="ECO:0000313" key="3">
    <source>
        <dbReference type="Proteomes" id="UP000654108"/>
    </source>
</evidence>
<dbReference type="EMBL" id="JACYFU010000004">
    <property type="protein sequence ID" value="MBD8066682.1"/>
    <property type="molecule type" value="Genomic_DNA"/>
</dbReference>
<organism evidence="2 3">
    <name type="scientific">Devosia oryzisoli</name>
    <dbReference type="NCBI Taxonomy" id="2774138"/>
    <lineage>
        <taxon>Bacteria</taxon>
        <taxon>Pseudomonadati</taxon>
        <taxon>Pseudomonadota</taxon>
        <taxon>Alphaproteobacteria</taxon>
        <taxon>Hyphomicrobiales</taxon>
        <taxon>Devosiaceae</taxon>
        <taxon>Devosia</taxon>
    </lineage>
</organism>
<reference evidence="2" key="1">
    <citation type="submission" date="2020-09" db="EMBL/GenBank/DDBJ databases">
        <title>Genome seq and assembly of Devosia sp.</title>
        <authorList>
            <person name="Chhetri G."/>
        </authorList>
    </citation>
    <scope>NUCLEOTIDE SEQUENCE</scope>
    <source>
        <strain evidence="2">PTR5</strain>
    </source>
</reference>
<dbReference type="RefSeq" id="WP_191776972.1">
    <property type="nucleotide sequence ID" value="NZ_JACYFU010000004.1"/>
</dbReference>
<comment type="caution">
    <text evidence="2">The sequence shown here is derived from an EMBL/GenBank/DDBJ whole genome shotgun (WGS) entry which is preliminary data.</text>
</comment>
<dbReference type="AlphaFoldDB" id="A0A927FW97"/>
<keyword evidence="1" id="KW-0812">Transmembrane</keyword>
<proteinExistence type="predicted"/>
<protein>
    <submittedName>
        <fullName evidence="2">Uncharacterized protein</fullName>
    </submittedName>
</protein>
<sequence>MTHMEIKALEDAGRDTAVWTEAYDGQTHYSSVILALMPATFILFVATALLLALI</sequence>
<keyword evidence="1" id="KW-1133">Transmembrane helix</keyword>
<gene>
    <name evidence="2" type="ORF">IC608_14505</name>
</gene>
<accession>A0A927FW97</accession>
<evidence type="ECO:0000256" key="1">
    <source>
        <dbReference type="SAM" id="Phobius"/>
    </source>
</evidence>
<dbReference type="Proteomes" id="UP000654108">
    <property type="component" value="Unassembled WGS sequence"/>
</dbReference>
<keyword evidence="1" id="KW-0472">Membrane</keyword>
<name>A0A927FW97_9HYPH</name>
<evidence type="ECO:0000313" key="2">
    <source>
        <dbReference type="EMBL" id="MBD8066682.1"/>
    </source>
</evidence>